<evidence type="ECO:0000256" key="9">
    <source>
        <dbReference type="ARBA" id="ARBA00022801"/>
    </source>
</evidence>
<dbReference type="GO" id="GO:0042781">
    <property type="term" value="F:3'-tRNA processing endoribonuclease activity"/>
    <property type="evidence" value="ECO:0007669"/>
    <property type="project" value="UniProtKB-EC"/>
</dbReference>
<comment type="catalytic activity">
    <reaction evidence="1">
        <text>Endonucleolytic cleavage of RNA, removing extra 3' nucleotides from tRNA precursor, generating 3' termini of tRNAs. A 3'-hydroxy group is left at the tRNA terminus and a 5'-phosphoryl group is left at the trailer molecule.</text>
        <dbReference type="EC" id="3.1.26.11"/>
    </reaction>
</comment>
<dbReference type="EMBL" id="BTGB01000003">
    <property type="protein sequence ID" value="GMM46471.1"/>
    <property type="molecule type" value="Genomic_DNA"/>
</dbReference>
<dbReference type="Pfam" id="PF13691">
    <property type="entry name" value="Lactamase_B_4"/>
    <property type="match status" value="1"/>
</dbReference>
<evidence type="ECO:0000256" key="1">
    <source>
        <dbReference type="ARBA" id="ARBA00000402"/>
    </source>
</evidence>
<feature type="compositionally biased region" description="Low complexity" evidence="11">
    <location>
        <begin position="891"/>
        <end position="901"/>
    </location>
</feature>
<dbReference type="InterPro" id="IPR027794">
    <property type="entry name" value="tRNase_Z_dom"/>
</dbReference>
<feature type="compositionally biased region" description="Acidic residues" evidence="11">
    <location>
        <begin position="863"/>
        <end position="873"/>
    </location>
</feature>
<evidence type="ECO:0000256" key="5">
    <source>
        <dbReference type="ARBA" id="ARBA00022694"/>
    </source>
</evidence>
<keyword evidence="7" id="KW-0479">Metal-binding</keyword>
<evidence type="ECO:0000256" key="10">
    <source>
        <dbReference type="ARBA" id="ARBA00022833"/>
    </source>
</evidence>
<keyword evidence="9" id="KW-0378">Hydrolase</keyword>
<feature type="region of interest" description="Disordered" evidence="11">
    <location>
        <begin position="860"/>
        <end position="901"/>
    </location>
</feature>
<dbReference type="EC" id="3.1.26.11" evidence="4"/>
<evidence type="ECO:0000313" key="14">
    <source>
        <dbReference type="Proteomes" id="UP001378960"/>
    </source>
</evidence>
<evidence type="ECO:0000256" key="3">
    <source>
        <dbReference type="ARBA" id="ARBA00007823"/>
    </source>
</evidence>
<accession>A0AAV5R4N1</accession>
<feature type="domain" description="tRNase Z endonuclease" evidence="12">
    <location>
        <begin position="6"/>
        <end position="70"/>
    </location>
</feature>
<evidence type="ECO:0000259" key="12">
    <source>
        <dbReference type="Pfam" id="PF13691"/>
    </source>
</evidence>
<dbReference type="PANTHER" id="PTHR12553">
    <property type="entry name" value="ZINC PHOSPHODIESTERASE ELAC PROTEIN 2"/>
    <property type="match status" value="1"/>
</dbReference>
<keyword evidence="14" id="KW-1185">Reference proteome</keyword>
<gene>
    <name evidence="13" type="ORF">DAPK24_030460</name>
</gene>
<sequence length="901" mass="103265">MSFSLSVISHPTSDISKPALFLEDKSTGDRTIIGNVPAGLQRQCNEKKYRISRLKNIFLTGVLSWKAVSGLPGFILTVSDQGVKKLGVYHSGNKLIQYMVSCWRYFVFRFGMNLNIEDVNQSLERDSVKYIPINIHSNINYGSNENDYNLEDHAKLNQMVSNIFPIQVNPSNPTNSKKITNVTLPKSIINPKVSTNWIIYPKPTRGKFLVNNAKSLGCDFTHFKKLCNNEEVVLENGTIVKPEQVLEPTRYFAPILVLDISSEEYMENFINHDWKKDCPDNLSYGMVFHFFGESIQDPLSNEKYIQFIKSFGPSTMHLISHKSYCPNSLNFHKTFRVSLKWKSLIPNFFPLPKWTNESTLKINNEDLTNVIPLISGQQFLLTPSNLTQNNNIASGESIPLFEKKDCNDIYDMEIKPLELKDVASREQFNTMIDESNNNNVQVLKTSVDLNKSLKDQVDTLVLGTGSALPSTVRNVLSNIVRIPYVKDDGTSGYRSILLDGGENSFGTLRRIYKQEEVEMLLDELKMVYLSHLHADHHLGIVDFIREWNSRQEFKFGVNERFEKLIVIAPWQYEYFLQELNRVDPFINTDFIVYISCEEFMLGKTFPTSKQFEIEEIDNLDSIPSEEVEFVKDINKSEFVYSTLGMDEIKTCAAQHCDFSYSVSMSFKLNIDSNDNSSDNIFKISYSGDTRPKFVFTHIGENSDLLIHESTLEDEKFKDAFDKRHSTTSEAVHVGILMKAKKILLTHFSQRYKSFTCSDVVYKRLENPITKDDLIDGDDNSDIPLLSTTTFKEYYAEITNNPELAIEIKSPIFSKELDIETRAAAGSIEILFAFDNMKIQYDEFHIQRKVFESQGANLEKLFGTEEEEEEIKEDVEDKSSKKETKSKKKKNNSGNGNKKQKV</sequence>
<keyword evidence="8" id="KW-0255">Endonuclease</keyword>
<dbReference type="GO" id="GO:1990180">
    <property type="term" value="P:mitochondrial tRNA 3'-end processing"/>
    <property type="evidence" value="ECO:0007669"/>
    <property type="project" value="TreeGrafter"/>
</dbReference>
<keyword evidence="10" id="KW-0862">Zinc</keyword>
<dbReference type="AlphaFoldDB" id="A0AAV5R4N1"/>
<dbReference type="PANTHER" id="PTHR12553:SF49">
    <property type="entry name" value="ZINC PHOSPHODIESTERASE ELAC PROTEIN 2"/>
    <property type="match status" value="1"/>
</dbReference>
<dbReference type="Gene3D" id="3.60.15.10">
    <property type="entry name" value="Ribonuclease Z/Hydroxyacylglutathione hydrolase-like"/>
    <property type="match status" value="2"/>
</dbReference>
<evidence type="ECO:0000313" key="13">
    <source>
        <dbReference type="EMBL" id="GMM46471.1"/>
    </source>
</evidence>
<dbReference type="SUPFAM" id="SSF56281">
    <property type="entry name" value="Metallo-hydrolase/oxidoreductase"/>
    <property type="match status" value="2"/>
</dbReference>
<proteinExistence type="inferred from homology"/>
<name>A0AAV5R4N1_PICKL</name>
<comment type="cofactor">
    <cofactor evidence="2">
        <name>Zn(2+)</name>
        <dbReference type="ChEBI" id="CHEBI:29105"/>
    </cofactor>
</comment>
<dbReference type="InterPro" id="IPR036866">
    <property type="entry name" value="RibonucZ/Hydroxyglut_hydro"/>
</dbReference>
<keyword evidence="6" id="KW-0540">Nuclease</keyword>
<dbReference type="GO" id="GO:0046872">
    <property type="term" value="F:metal ion binding"/>
    <property type="evidence" value="ECO:0007669"/>
    <property type="project" value="UniProtKB-KW"/>
</dbReference>
<evidence type="ECO:0000256" key="2">
    <source>
        <dbReference type="ARBA" id="ARBA00001947"/>
    </source>
</evidence>
<dbReference type="GO" id="GO:0005739">
    <property type="term" value="C:mitochondrion"/>
    <property type="evidence" value="ECO:0007669"/>
    <property type="project" value="TreeGrafter"/>
</dbReference>
<protein>
    <recommendedName>
        <fullName evidence="4">ribonuclease Z</fullName>
        <ecNumber evidence="4">3.1.26.11</ecNumber>
    </recommendedName>
</protein>
<comment type="caution">
    <text evidence="13">The sequence shown here is derived from an EMBL/GenBank/DDBJ whole genome shotgun (WGS) entry which is preliminary data.</text>
</comment>
<evidence type="ECO:0000256" key="7">
    <source>
        <dbReference type="ARBA" id="ARBA00022723"/>
    </source>
</evidence>
<dbReference type="InterPro" id="IPR047151">
    <property type="entry name" value="RNZ2-like"/>
</dbReference>
<evidence type="ECO:0000256" key="4">
    <source>
        <dbReference type="ARBA" id="ARBA00012477"/>
    </source>
</evidence>
<evidence type="ECO:0000256" key="11">
    <source>
        <dbReference type="SAM" id="MobiDB-lite"/>
    </source>
</evidence>
<evidence type="ECO:0000256" key="8">
    <source>
        <dbReference type="ARBA" id="ARBA00022759"/>
    </source>
</evidence>
<comment type="similarity">
    <text evidence="3">Belongs to the RNase Z family.</text>
</comment>
<organism evidence="13 14">
    <name type="scientific">Pichia kluyveri</name>
    <name type="common">Yeast</name>
    <dbReference type="NCBI Taxonomy" id="36015"/>
    <lineage>
        <taxon>Eukaryota</taxon>
        <taxon>Fungi</taxon>
        <taxon>Dikarya</taxon>
        <taxon>Ascomycota</taxon>
        <taxon>Saccharomycotina</taxon>
        <taxon>Pichiomycetes</taxon>
        <taxon>Pichiales</taxon>
        <taxon>Pichiaceae</taxon>
        <taxon>Pichia</taxon>
    </lineage>
</organism>
<evidence type="ECO:0000256" key="6">
    <source>
        <dbReference type="ARBA" id="ARBA00022722"/>
    </source>
</evidence>
<dbReference type="Proteomes" id="UP001378960">
    <property type="component" value="Unassembled WGS sequence"/>
</dbReference>
<reference evidence="13 14" key="1">
    <citation type="journal article" date="2023" name="Elife">
        <title>Identification of key yeast species and microbe-microbe interactions impacting larval growth of Drosophila in the wild.</title>
        <authorList>
            <person name="Mure A."/>
            <person name="Sugiura Y."/>
            <person name="Maeda R."/>
            <person name="Honda K."/>
            <person name="Sakurai N."/>
            <person name="Takahashi Y."/>
            <person name="Watada M."/>
            <person name="Katoh T."/>
            <person name="Gotoh A."/>
            <person name="Gotoh Y."/>
            <person name="Taniguchi I."/>
            <person name="Nakamura K."/>
            <person name="Hayashi T."/>
            <person name="Katayama T."/>
            <person name="Uemura T."/>
            <person name="Hattori Y."/>
        </authorList>
    </citation>
    <scope>NUCLEOTIDE SEQUENCE [LARGE SCALE GENOMIC DNA]</scope>
    <source>
        <strain evidence="13 14">PK-24</strain>
    </source>
</reference>
<keyword evidence="5" id="KW-0819">tRNA processing</keyword>
<dbReference type="CDD" id="cd07718">
    <property type="entry name" value="RNaseZ_ELAC1_ELAC2-C-term-like_MBL-fold"/>
    <property type="match status" value="1"/>
</dbReference>